<name>A0ACA9LGX2_9GLOM</name>
<comment type="caution">
    <text evidence="1">The sequence shown here is derived from an EMBL/GenBank/DDBJ whole genome shotgun (WGS) entry which is preliminary data.</text>
</comment>
<organism evidence="1 2">
    <name type="scientific">Acaulospora colombiana</name>
    <dbReference type="NCBI Taxonomy" id="27376"/>
    <lineage>
        <taxon>Eukaryota</taxon>
        <taxon>Fungi</taxon>
        <taxon>Fungi incertae sedis</taxon>
        <taxon>Mucoromycota</taxon>
        <taxon>Glomeromycotina</taxon>
        <taxon>Glomeromycetes</taxon>
        <taxon>Diversisporales</taxon>
        <taxon>Acaulosporaceae</taxon>
        <taxon>Acaulospora</taxon>
    </lineage>
</organism>
<evidence type="ECO:0000313" key="2">
    <source>
        <dbReference type="Proteomes" id="UP000789525"/>
    </source>
</evidence>
<reference evidence="1" key="1">
    <citation type="submission" date="2021-06" db="EMBL/GenBank/DDBJ databases">
        <authorList>
            <person name="Kallberg Y."/>
            <person name="Tangrot J."/>
            <person name="Rosling A."/>
        </authorList>
    </citation>
    <scope>NUCLEOTIDE SEQUENCE</scope>
    <source>
        <strain evidence="1">CL356</strain>
    </source>
</reference>
<dbReference type="EMBL" id="CAJVPT010005930">
    <property type="protein sequence ID" value="CAG8525488.1"/>
    <property type="molecule type" value="Genomic_DNA"/>
</dbReference>
<keyword evidence="2" id="KW-1185">Reference proteome</keyword>
<protein>
    <submittedName>
        <fullName evidence="1">10775_t:CDS:1</fullName>
    </submittedName>
</protein>
<accession>A0ACA9LGX2</accession>
<proteinExistence type="predicted"/>
<sequence>MDEHNLSIGDSFLVVDCGGGTVDLTVHKILGDKTIGEITERSGALCGSTYVDRNFITFLEKKVGKNAIEILKEKYHEYQYLIHKFFGPHVKFGFNGEPSEFRRVTLDFSRFCPTLKKYVGSNRIWISFEDIIAMFDPVVETITDLIRKQLSSTTQNCSAMFLVGGFSESPYLTRRIKDTFKTTVPYISISQHPITSVLRGAVIYGLNKGAIKNRILTMYYGVEIHPKWETTDPIGRKTREGRIAKFNFLANRGQTIELDEKCSGTYVPIYPDQKEICFRVFATPRYNAKYCDELGMKEIGELYVDLPDIHLGLDRPVEFSLMFGELVITATAMNTKNGKVYRTTFDYAKSDFVFNML</sequence>
<gene>
    <name evidence="1" type="ORF">ACOLOM_LOCUS3845</name>
</gene>
<dbReference type="Proteomes" id="UP000789525">
    <property type="component" value="Unassembled WGS sequence"/>
</dbReference>
<evidence type="ECO:0000313" key="1">
    <source>
        <dbReference type="EMBL" id="CAG8525488.1"/>
    </source>
</evidence>